<proteinExistence type="predicted"/>
<reference evidence="1 2" key="1">
    <citation type="submission" date="2020-06" db="EMBL/GenBank/DDBJ databases">
        <title>WGS assembly of Ceratodon purpureus strain R40.</title>
        <authorList>
            <person name="Carey S.B."/>
            <person name="Jenkins J."/>
            <person name="Shu S."/>
            <person name="Lovell J.T."/>
            <person name="Sreedasyam A."/>
            <person name="Maumus F."/>
            <person name="Tiley G.P."/>
            <person name="Fernandez-Pozo N."/>
            <person name="Barry K."/>
            <person name="Chen C."/>
            <person name="Wang M."/>
            <person name="Lipzen A."/>
            <person name="Daum C."/>
            <person name="Saski C.A."/>
            <person name="Payton A.C."/>
            <person name="Mcbreen J.C."/>
            <person name="Conrad R.E."/>
            <person name="Kollar L.M."/>
            <person name="Olsson S."/>
            <person name="Huttunen S."/>
            <person name="Landis J.B."/>
            <person name="Wickett N.J."/>
            <person name="Johnson M.G."/>
            <person name="Rensing S.A."/>
            <person name="Grimwood J."/>
            <person name="Schmutz J."/>
            <person name="Mcdaniel S.F."/>
        </authorList>
    </citation>
    <scope>NUCLEOTIDE SEQUENCE [LARGE SCALE GENOMIC DNA]</scope>
    <source>
        <strain evidence="1 2">R40</strain>
    </source>
</reference>
<keyword evidence="2" id="KW-1185">Reference proteome</keyword>
<evidence type="ECO:0000313" key="2">
    <source>
        <dbReference type="Proteomes" id="UP000822688"/>
    </source>
</evidence>
<name>A0A8T0GB58_CERPU</name>
<protein>
    <submittedName>
        <fullName evidence="1">Uncharacterized protein</fullName>
    </submittedName>
</protein>
<sequence length="78" mass="8453">MKTHDQPPLHHRKIPSVRAKSAQYLIHSVQAADCVGSKVLQLQMRVLFGSVFTVHTVHSRAASGMALAAMKSGARFSA</sequence>
<organism evidence="1 2">
    <name type="scientific">Ceratodon purpureus</name>
    <name type="common">Fire moss</name>
    <name type="synonym">Dicranum purpureum</name>
    <dbReference type="NCBI Taxonomy" id="3225"/>
    <lineage>
        <taxon>Eukaryota</taxon>
        <taxon>Viridiplantae</taxon>
        <taxon>Streptophyta</taxon>
        <taxon>Embryophyta</taxon>
        <taxon>Bryophyta</taxon>
        <taxon>Bryophytina</taxon>
        <taxon>Bryopsida</taxon>
        <taxon>Dicranidae</taxon>
        <taxon>Pseudoditrichales</taxon>
        <taxon>Ditrichaceae</taxon>
        <taxon>Ceratodon</taxon>
    </lineage>
</organism>
<dbReference type="EMBL" id="CM026432">
    <property type="protein sequence ID" value="KAG0556411.1"/>
    <property type="molecule type" value="Genomic_DNA"/>
</dbReference>
<evidence type="ECO:0000313" key="1">
    <source>
        <dbReference type="EMBL" id="KAG0556411.1"/>
    </source>
</evidence>
<comment type="caution">
    <text evidence="1">The sequence shown here is derived from an EMBL/GenBank/DDBJ whole genome shotgun (WGS) entry which is preliminary data.</text>
</comment>
<gene>
    <name evidence="1" type="ORF">KC19_11G051400</name>
</gene>
<accession>A0A8T0GB58</accession>
<dbReference type="AlphaFoldDB" id="A0A8T0GB58"/>
<dbReference type="Proteomes" id="UP000822688">
    <property type="component" value="Chromosome 11"/>
</dbReference>